<gene>
    <name evidence="8" type="ORF">E5J99_04845</name>
</gene>
<feature type="domain" description="Secretion system C-terminal sorting" evidence="6">
    <location>
        <begin position="1062"/>
        <end position="1131"/>
    </location>
</feature>
<evidence type="ECO:0000256" key="4">
    <source>
        <dbReference type="ARBA" id="ARBA00023069"/>
    </source>
</evidence>
<comment type="caution">
    <text evidence="8">The sequence shown here is derived from an EMBL/GenBank/DDBJ whole genome shotgun (WGS) entry which is preliminary data.</text>
</comment>
<proteinExistence type="predicted"/>
<feature type="domain" description="HYDIN/VesB/CFA65-like Ig-like" evidence="7">
    <location>
        <begin position="255"/>
        <end position="335"/>
    </location>
</feature>
<dbReference type="Pfam" id="PF18962">
    <property type="entry name" value="Por_Secre_tail"/>
    <property type="match status" value="1"/>
</dbReference>
<evidence type="ECO:0000259" key="7">
    <source>
        <dbReference type="Pfam" id="PF22544"/>
    </source>
</evidence>
<evidence type="ECO:0000256" key="2">
    <source>
        <dbReference type="ARBA" id="ARBA00004496"/>
    </source>
</evidence>
<evidence type="ECO:0000256" key="5">
    <source>
        <dbReference type="ARBA" id="ARBA00023273"/>
    </source>
</evidence>
<keyword evidence="4" id="KW-0969">Cilium</keyword>
<reference evidence="8 9" key="1">
    <citation type="submission" date="2019-04" db="EMBL/GenBank/DDBJ databases">
        <authorList>
            <person name="Feng G."/>
            <person name="Zhang J."/>
            <person name="Zhu H."/>
        </authorList>
    </citation>
    <scope>NUCLEOTIDE SEQUENCE [LARGE SCALE GENOMIC DNA]</scope>
    <source>
        <strain evidence="8 9">JCM 17223</strain>
    </source>
</reference>
<dbReference type="InterPro" id="IPR026444">
    <property type="entry name" value="Secre_tail"/>
</dbReference>
<evidence type="ECO:0000313" key="8">
    <source>
        <dbReference type="EMBL" id="TGE18636.1"/>
    </source>
</evidence>
<dbReference type="Pfam" id="PF22544">
    <property type="entry name" value="HYDIN_VesB_CFA65-like_Ig"/>
    <property type="match status" value="1"/>
</dbReference>
<dbReference type="NCBIfam" id="NF012200">
    <property type="entry name" value="choice_anch_D"/>
    <property type="match status" value="1"/>
</dbReference>
<accession>A0A4Z0PPN8</accession>
<dbReference type="Gene3D" id="2.60.120.200">
    <property type="match status" value="1"/>
</dbReference>
<evidence type="ECO:0000256" key="3">
    <source>
        <dbReference type="ARBA" id="ARBA00022490"/>
    </source>
</evidence>
<organism evidence="8 9">
    <name type="scientific">Hymenobacter elongatus</name>
    <dbReference type="NCBI Taxonomy" id="877208"/>
    <lineage>
        <taxon>Bacteria</taxon>
        <taxon>Pseudomonadati</taxon>
        <taxon>Bacteroidota</taxon>
        <taxon>Cytophagia</taxon>
        <taxon>Cytophagales</taxon>
        <taxon>Hymenobacteraceae</taxon>
        <taxon>Hymenobacter</taxon>
    </lineage>
</organism>
<dbReference type="EMBL" id="SRLD01000006">
    <property type="protein sequence ID" value="TGE18636.1"/>
    <property type="molecule type" value="Genomic_DNA"/>
</dbReference>
<name>A0A4Z0PPN8_9BACT</name>
<dbReference type="InterPro" id="IPR014756">
    <property type="entry name" value="Ig_E-set"/>
</dbReference>
<evidence type="ECO:0000259" key="6">
    <source>
        <dbReference type="Pfam" id="PF18962"/>
    </source>
</evidence>
<dbReference type="AlphaFoldDB" id="A0A4Z0PPN8"/>
<keyword evidence="5" id="KW-0966">Cell projection</keyword>
<dbReference type="SUPFAM" id="SSF81296">
    <property type="entry name" value="E set domains"/>
    <property type="match status" value="1"/>
</dbReference>
<dbReference type="Proteomes" id="UP000297739">
    <property type="component" value="Unassembled WGS sequence"/>
</dbReference>
<dbReference type="InterPro" id="IPR053879">
    <property type="entry name" value="HYDIN_VesB_CFA65-like_Ig"/>
</dbReference>
<dbReference type="NCBIfam" id="TIGR04183">
    <property type="entry name" value="Por_Secre_tail"/>
    <property type="match status" value="1"/>
</dbReference>
<keyword evidence="9" id="KW-1185">Reference proteome</keyword>
<comment type="subcellular location">
    <subcellularLocation>
        <location evidence="1">Cell projection</location>
        <location evidence="1">Cilium</location>
    </subcellularLocation>
    <subcellularLocation>
        <location evidence="2">Cytoplasm</location>
    </subcellularLocation>
</comment>
<dbReference type="Gene3D" id="2.60.40.10">
    <property type="entry name" value="Immunoglobulins"/>
    <property type="match status" value="2"/>
</dbReference>
<dbReference type="InterPro" id="IPR013783">
    <property type="entry name" value="Ig-like_fold"/>
</dbReference>
<evidence type="ECO:0000313" key="9">
    <source>
        <dbReference type="Proteomes" id="UP000297739"/>
    </source>
</evidence>
<dbReference type="GO" id="GO:0005737">
    <property type="term" value="C:cytoplasm"/>
    <property type="evidence" value="ECO:0007669"/>
    <property type="project" value="UniProtKB-SubCell"/>
</dbReference>
<evidence type="ECO:0000256" key="1">
    <source>
        <dbReference type="ARBA" id="ARBA00004138"/>
    </source>
</evidence>
<sequence>MPVITILTPDRRVAGSVGFTLTVTGTGFINGATVRFNGIDRLTTFTSATQVTATILAADVAATGTYPVTVLNPAPTAGSSAAVNFLVTPAPSGTACVTEGFEGSTLPPTGWLQTGVSFSTAPADVKFGATAATFSSFNASLTTTKLVRPTLLSFYLGRTNNISPKSFQVQVSTTNQTTSFTAVATIENENVVNGSYDLYSVDLSAYATSPQVWVRFVKISGTAAVWRLDDVAVYCQPAPEMNLKQGSTSLASGATFSFSNTGVGATTDATFTVENTGLLDLTLGNFTVTGEYSLVGPTPTLVAPGGSSTFVVRFEPQQGGIRTGSLSIVNNDEDENPYVLAFSSTGSVPAATYYTKATGNLNELATYGTNPDGSGTAPTDFSLLNQTYRVSGAGRTFTANWVVSGANSKVVLEPGASLVIPVNANFTGPLDLLTTSTLVVQHATPGYTLGMVDAASTIEFAQAGTYTVPELTTPGYGNLKLTNGTKTLAAGTILVRGSLTATGVTNLNGSMAGSTFTTVDLTGDFILLAGTTFPALADAATQRFTVRLNSNGAQTLTGNGRDFHLFRLTTLGTTTGSLSAAGGSSNLVVGNLLGGGGLALNTNTVLDLNGNNLTLVGFGNLGGTTGSSGTGLLRTTATSTVTINKNGGVALGALRLAANERLGALVLNATGSNNLLTIPSGTTVIGDLTLSEGTLSLSNNTLRIDGAVVTGNGVLQGSATSNLLLTGAGAIDKLAVASGAGSQFESLMLNRALNTLIPVSSTLTIGTLTLTRGSLLFTPATRAIATAVSGGGNDSFVNALTLRTAAATTTTLNFPLGGQAGFYRPLTLALTQSAASATSYTARQTDRAAGTSLIDRGVTAPLTRASRMRYFTVAAETGGATFQGGTLTLSFGADDAVTTLASLRLALSPGTSTPWTDATPDPGAPALTGTTTNGTVAAAIGATNLGDFALATTAADIAENPLPVTLVRFTATREPQAVAVSWVTASEKNSDYFDVQRSADGREFSTVYTMRGMGASSKSTAYSMKDTEPLPGMSYYRLRQVDQDGSFAYSPVRVVGGAAIAVYPNPVLDILTIQGLDTSTGSAHVVITDLTGRQLWSGPGLNGQVSMGWLQPGTYLLHIRQSGYHITQRIVRAN</sequence>
<protein>
    <submittedName>
        <fullName evidence="8">T9SS type A sorting domain-containing protein</fullName>
    </submittedName>
</protein>
<dbReference type="OrthoDB" id="863479at2"/>
<keyword evidence="3" id="KW-0963">Cytoplasm</keyword>